<dbReference type="EMBL" id="FOWZ01000004">
    <property type="protein sequence ID" value="SFP31179.1"/>
    <property type="molecule type" value="Genomic_DNA"/>
</dbReference>
<evidence type="ECO:0008006" key="4">
    <source>
        <dbReference type="Google" id="ProtNLM"/>
    </source>
</evidence>
<dbReference type="InterPro" id="IPR022061">
    <property type="entry name" value="DUF3617"/>
</dbReference>
<evidence type="ECO:0000313" key="3">
    <source>
        <dbReference type="Proteomes" id="UP000199331"/>
    </source>
</evidence>
<keyword evidence="3" id="KW-1185">Reference proteome</keyword>
<evidence type="ECO:0000256" key="1">
    <source>
        <dbReference type="SAM" id="SignalP"/>
    </source>
</evidence>
<dbReference type="Pfam" id="PF12276">
    <property type="entry name" value="DUF3617"/>
    <property type="match status" value="1"/>
</dbReference>
<dbReference type="Proteomes" id="UP000199331">
    <property type="component" value="Unassembled WGS sequence"/>
</dbReference>
<sequence length="160" mass="16828">MIHMKKPLAAVLLLSAGSLAAADAALTIVPGEWEIELVREGGATFSDSTAKDGHRSVDENRVIQSNTMCLGPDKATLQPAMLAPNCRISDATQTGRKFEARLSCPHPTMTMTGNLTIEVSGDGKKAFGVQVLSGGGNTVGATMISRLNMKRIGDCEGQDK</sequence>
<dbReference type="AlphaFoldDB" id="A0A1I5PAR3"/>
<name>A0A1I5PAR3_9SPHN</name>
<protein>
    <recommendedName>
        <fullName evidence="4">DUF3617 family protein</fullName>
    </recommendedName>
</protein>
<proteinExistence type="predicted"/>
<dbReference type="OrthoDB" id="7605240at2"/>
<dbReference type="RefSeq" id="WP_090481681.1">
    <property type="nucleotide sequence ID" value="NZ_FOWZ01000004.1"/>
</dbReference>
<organism evidence="2 3">
    <name type="scientific">Qipengyuania nanhaisediminis</name>
    <dbReference type="NCBI Taxonomy" id="604088"/>
    <lineage>
        <taxon>Bacteria</taxon>
        <taxon>Pseudomonadati</taxon>
        <taxon>Pseudomonadota</taxon>
        <taxon>Alphaproteobacteria</taxon>
        <taxon>Sphingomonadales</taxon>
        <taxon>Erythrobacteraceae</taxon>
        <taxon>Qipengyuania</taxon>
    </lineage>
</organism>
<dbReference type="STRING" id="604088.SAMN04488060_2275"/>
<feature type="chain" id="PRO_5011659270" description="DUF3617 family protein" evidence="1">
    <location>
        <begin position="22"/>
        <end position="160"/>
    </location>
</feature>
<reference evidence="3" key="1">
    <citation type="submission" date="2016-10" db="EMBL/GenBank/DDBJ databases">
        <authorList>
            <person name="Varghese N."/>
            <person name="Submissions S."/>
        </authorList>
    </citation>
    <scope>NUCLEOTIDE SEQUENCE [LARGE SCALE GENOMIC DNA]</scope>
    <source>
        <strain evidence="3">CGMCC 1.7715</strain>
    </source>
</reference>
<keyword evidence="1" id="KW-0732">Signal</keyword>
<gene>
    <name evidence="2" type="ORF">SAMN04488060_2275</name>
</gene>
<feature type="signal peptide" evidence="1">
    <location>
        <begin position="1"/>
        <end position="21"/>
    </location>
</feature>
<evidence type="ECO:0000313" key="2">
    <source>
        <dbReference type="EMBL" id="SFP31179.1"/>
    </source>
</evidence>
<accession>A0A1I5PAR3</accession>